<evidence type="ECO:0000259" key="1">
    <source>
        <dbReference type="PROSITE" id="PS51782"/>
    </source>
</evidence>
<sequence length="540" mass="61089">MGVKLSKELVRVDQVVGEDRAQTVVEGIILLPGGKPDIERVLSVEAEVNPQSLEINILDGKVMVEGSIDVQALYVGCVPSGSQPVHFVEGTVDFSFFVKIPGAKKNMDVRVKSRVEHVQFSCKENRPREIEVRIVVEFFVKVTQRVQIEIVVDATGPADLQVLRENIRVDNVVGEARTQAIVKSDVSVPEKKPDILEIIKVEGKARINETKLLDGKIIVEGVLEISVLYVADVPCDKPEQPVHFMEAEVPFTQFIEVEGAREDMSKFVKVQVEHIRARKKDERTLTVEAVLDIKARVFEPKMIEVVQDLFSPSQMLDVQKTRLKVDQVIGEDENQVVVKEALTVPLEKPPIEQIFKTNAKAKVTDTRIIDDKVIVDGVLKLETLYVASVPPHHPQQPLHFVEHEVPFTVFVEIPGAREDMMLDFDVEVEHVSSKVEPNDCRRFEVRVVVRLFAKVTKMVQLDVVVDVKQIEKGAKEEKEEKEKKDSSPTMTIYIVQKGDTLWKIAKRYNVTLEAIIQANNLENPDLIYPGQRLIIPRRMY</sequence>
<dbReference type="KEGG" id="toc:Toce_0040"/>
<dbReference type="Pfam" id="PF12673">
    <property type="entry name" value="SipL"/>
    <property type="match status" value="3"/>
</dbReference>
<dbReference type="CDD" id="cd00118">
    <property type="entry name" value="LysM"/>
    <property type="match status" value="1"/>
</dbReference>
<evidence type="ECO:0000313" key="2">
    <source>
        <dbReference type="EMBL" id="ADL06837.1"/>
    </source>
</evidence>
<dbReference type="PANTHER" id="PTHR33734">
    <property type="entry name" value="LYSM DOMAIN-CONTAINING GPI-ANCHORED PROTEIN 2"/>
    <property type="match status" value="1"/>
</dbReference>
<name>D9RZD9_THEOJ</name>
<accession>D9RZD9</accession>
<protein>
    <submittedName>
        <fullName evidence="2">Spore coat assembly protein SafA</fullName>
    </submittedName>
</protein>
<dbReference type="eggNOG" id="COG1388">
    <property type="taxonomic scope" value="Bacteria"/>
</dbReference>
<dbReference type="CAZy" id="CBM50">
    <property type="family name" value="Carbohydrate-Binding Module Family 50"/>
</dbReference>
<dbReference type="PROSITE" id="PS51782">
    <property type="entry name" value="LYSM"/>
    <property type="match status" value="1"/>
</dbReference>
<organism evidence="2 3">
    <name type="scientific">Thermosediminibacter oceani (strain ATCC BAA-1034 / DSM 16646 / JW/IW-1228P)</name>
    <dbReference type="NCBI Taxonomy" id="555079"/>
    <lineage>
        <taxon>Bacteria</taxon>
        <taxon>Bacillati</taxon>
        <taxon>Bacillota</taxon>
        <taxon>Clostridia</taxon>
        <taxon>Thermosediminibacterales</taxon>
        <taxon>Thermosediminibacteraceae</taxon>
        <taxon>Thermosediminibacter</taxon>
    </lineage>
</organism>
<dbReference type="SMART" id="SM00257">
    <property type="entry name" value="LysM"/>
    <property type="match status" value="1"/>
</dbReference>
<dbReference type="HOGENOM" id="CLU_037106_0_0_9"/>
<dbReference type="Gene3D" id="3.10.350.10">
    <property type="entry name" value="LysM domain"/>
    <property type="match status" value="1"/>
</dbReference>
<gene>
    <name evidence="2" type="ordered locus">Toce_0040</name>
</gene>
<dbReference type="SUPFAM" id="SSF54106">
    <property type="entry name" value="LysM domain"/>
    <property type="match status" value="1"/>
</dbReference>
<dbReference type="Pfam" id="PF01476">
    <property type="entry name" value="LysM"/>
    <property type="match status" value="1"/>
</dbReference>
<dbReference type="RefSeq" id="WP_013274889.1">
    <property type="nucleotide sequence ID" value="NC_014377.1"/>
</dbReference>
<dbReference type="OrthoDB" id="9779340at2"/>
<dbReference type="STRING" id="555079.Toce_0040"/>
<keyword evidence="3" id="KW-1185">Reference proteome</keyword>
<evidence type="ECO:0000313" key="3">
    <source>
        <dbReference type="Proteomes" id="UP000000272"/>
    </source>
</evidence>
<dbReference type="PANTHER" id="PTHR33734:SF22">
    <property type="entry name" value="MEMBRANE-BOUND LYTIC MUREIN TRANSGLYCOSYLASE D"/>
    <property type="match status" value="1"/>
</dbReference>
<dbReference type="InterPro" id="IPR024300">
    <property type="entry name" value="SipL_SPOCS_dom"/>
</dbReference>
<proteinExistence type="predicted"/>
<dbReference type="InterPro" id="IPR036779">
    <property type="entry name" value="LysM_dom_sf"/>
</dbReference>
<dbReference type="GO" id="GO:0008932">
    <property type="term" value="F:lytic endotransglycosylase activity"/>
    <property type="evidence" value="ECO:0007669"/>
    <property type="project" value="TreeGrafter"/>
</dbReference>
<dbReference type="Proteomes" id="UP000000272">
    <property type="component" value="Chromosome"/>
</dbReference>
<feature type="domain" description="LysM" evidence="1">
    <location>
        <begin position="491"/>
        <end position="535"/>
    </location>
</feature>
<dbReference type="EMBL" id="CP002131">
    <property type="protein sequence ID" value="ADL06837.1"/>
    <property type="molecule type" value="Genomic_DNA"/>
</dbReference>
<reference evidence="2 3" key="1">
    <citation type="journal article" date="2010" name="Stand. Genomic Sci.">
        <title>Complete genome sequence of Thermosediminibacter oceani type strain (JW/IW-1228P).</title>
        <authorList>
            <person name="Pitluck S."/>
            <person name="Yasawong M."/>
            <person name="Munk C."/>
            <person name="Nolan M."/>
            <person name="Lapidus A."/>
            <person name="Lucas S."/>
            <person name="Glavina Del Rio T."/>
            <person name="Tice H."/>
            <person name="Cheng J.F."/>
            <person name="Bruce D."/>
            <person name="Detter C."/>
            <person name="Tapia R."/>
            <person name="Han C."/>
            <person name="Goodwin L."/>
            <person name="Liolios K."/>
            <person name="Ivanova N."/>
            <person name="Mavromatis K."/>
            <person name="Mikhailova N."/>
            <person name="Pati A."/>
            <person name="Chen A."/>
            <person name="Palaniappan K."/>
            <person name="Land M."/>
            <person name="Hauser L."/>
            <person name="Chang Y.J."/>
            <person name="Jeffries C.D."/>
            <person name="Rohde M."/>
            <person name="Spring S."/>
            <person name="Sikorski J."/>
            <person name="Goker M."/>
            <person name="Woyke T."/>
            <person name="Bristow J."/>
            <person name="Eisen J.A."/>
            <person name="Markowitz V."/>
            <person name="Hugenholtz P."/>
            <person name="Kyrpides N.C."/>
            <person name="Klenk H.P."/>
        </authorList>
    </citation>
    <scope>NUCLEOTIDE SEQUENCE [LARGE SCALE GENOMIC DNA]</scope>
    <source>
        <strain evidence="3">ATCC BAA-1034 / DSM 16646 / JW/IW-1228P</strain>
    </source>
</reference>
<dbReference type="InterPro" id="IPR018392">
    <property type="entry name" value="LysM"/>
</dbReference>
<dbReference type="AlphaFoldDB" id="D9RZD9"/>